<dbReference type="GO" id="GO:0120159">
    <property type="term" value="F:rRNA pseudouridine synthase activity"/>
    <property type="evidence" value="ECO:0007669"/>
    <property type="project" value="UniProtKB-ARBA"/>
</dbReference>
<dbReference type="SUPFAM" id="SSF55174">
    <property type="entry name" value="Alpha-L RNA-binding motif"/>
    <property type="match status" value="1"/>
</dbReference>
<comment type="caution">
    <text evidence="6">The sequence shown here is derived from an EMBL/GenBank/DDBJ whole genome shotgun (WGS) entry which is preliminary data.</text>
</comment>
<dbReference type="InterPro" id="IPR018496">
    <property type="entry name" value="PsdUridine_synth_RsuA/RluB_CS"/>
</dbReference>
<dbReference type="InterPro" id="IPR020094">
    <property type="entry name" value="TruA/RsuA/RluB/E/F_N"/>
</dbReference>
<dbReference type="EC" id="5.4.99.-" evidence="4"/>
<dbReference type="Gene3D" id="3.30.70.1560">
    <property type="entry name" value="Alpha-L RNA-binding motif"/>
    <property type="match status" value="1"/>
</dbReference>
<evidence type="ECO:0000256" key="4">
    <source>
        <dbReference type="RuleBase" id="RU003887"/>
    </source>
</evidence>
<dbReference type="PROSITE" id="PS50889">
    <property type="entry name" value="S4"/>
    <property type="match status" value="1"/>
</dbReference>
<dbReference type="InterPro" id="IPR036986">
    <property type="entry name" value="S4_RNA-bd_sf"/>
</dbReference>
<dbReference type="GO" id="GO:0003723">
    <property type="term" value="F:RNA binding"/>
    <property type="evidence" value="ECO:0007669"/>
    <property type="project" value="UniProtKB-KW"/>
</dbReference>
<dbReference type="PANTHER" id="PTHR47683">
    <property type="entry name" value="PSEUDOURIDINE SYNTHASE FAMILY PROTEIN-RELATED"/>
    <property type="match status" value="1"/>
</dbReference>
<dbReference type="PANTHER" id="PTHR47683:SF2">
    <property type="entry name" value="RNA-BINDING S4 DOMAIN-CONTAINING PROTEIN"/>
    <property type="match status" value="1"/>
</dbReference>
<dbReference type="Pfam" id="PF01479">
    <property type="entry name" value="S4"/>
    <property type="match status" value="1"/>
</dbReference>
<dbReference type="GO" id="GO:0000455">
    <property type="term" value="P:enzyme-directed rRNA pseudouridine synthesis"/>
    <property type="evidence" value="ECO:0007669"/>
    <property type="project" value="UniProtKB-ARBA"/>
</dbReference>
<keyword evidence="2 4" id="KW-0413">Isomerase</keyword>
<dbReference type="Pfam" id="PF00849">
    <property type="entry name" value="PseudoU_synth_2"/>
    <property type="match status" value="1"/>
</dbReference>
<organism evidence="6 7">
    <name type="scientific">Candidatus Microsaccharimonas sossegonensis</name>
    <dbReference type="NCBI Taxonomy" id="2506948"/>
    <lineage>
        <taxon>Bacteria</taxon>
        <taxon>Candidatus Saccharimonadota</taxon>
        <taxon>Candidatus Saccharimonadia</taxon>
        <taxon>Candidatus Saccharimonadales</taxon>
        <taxon>Candidatus Saccharimonadaceae</taxon>
        <taxon>Candidatus Microsaccharimonas</taxon>
    </lineage>
</organism>
<comment type="similarity">
    <text evidence="1 4">Belongs to the pseudouridine synthase RsuA family.</text>
</comment>
<dbReference type="InterPro" id="IPR020103">
    <property type="entry name" value="PsdUridine_synth_cat_dom_sf"/>
</dbReference>
<keyword evidence="3" id="KW-0694">RNA-binding</keyword>
<evidence type="ECO:0000256" key="3">
    <source>
        <dbReference type="PROSITE-ProRule" id="PRU00182"/>
    </source>
</evidence>
<dbReference type="AlphaFoldDB" id="A0A4Q0AI18"/>
<name>A0A4Q0AI18_9BACT</name>
<dbReference type="NCBIfam" id="TIGR00093">
    <property type="entry name" value="pseudouridine synthase"/>
    <property type="match status" value="1"/>
</dbReference>
<dbReference type="EMBL" id="SCKX01000001">
    <property type="protein sequence ID" value="RWZ78629.1"/>
    <property type="molecule type" value="Genomic_DNA"/>
</dbReference>
<dbReference type="PROSITE" id="PS01149">
    <property type="entry name" value="PSI_RSU"/>
    <property type="match status" value="1"/>
</dbReference>
<dbReference type="Gene3D" id="3.10.290.10">
    <property type="entry name" value="RNA-binding S4 domain"/>
    <property type="match status" value="1"/>
</dbReference>
<evidence type="ECO:0000256" key="1">
    <source>
        <dbReference type="ARBA" id="ARBA00008348"/>
    </source>
</evidence>
<sequence>MSERLNKHIALQLGISRREADNLIQYDHVRVNGEKVMLGARFEKGDTITVKNKPLASDTAFVYLAMNKPIGYVCSRKQQGDAPTIYSLLPKHYHTLKPVGRLDKESSGLILLTNDGDFTYQMTHPKFFKTKIYQISLDAALAPIHQQLVADHGIQLEDGPSKLVLERSDDTRKHWIVTMHEGRNRQIRRTFNALGYRVTKLHRTNFGHYSLGDIQPGTFSITEKL</sequence>
<proteinExistence type="inferred from homology"/>
<dbReference type="InterPro" id="IPR042092">
    <property type="entry name" value="PsdUridine_s_RsuA/RluB/E/F_cat"/>
</dbReference>
<protein>
    <recommendedName>
        <fullName evidence="4">Pseudouridine synthase</fullName>
        <ecNumber evidence="4">5.4.99.-</ecNumber>
    </recommendedName>
</protein>
<dbReference type="InterPro" id="IPR006145">
    <property type="entry name" value="PsdUridine_synth_RsuA/RluA"/>
</dbReference>
<keyword evidence="7" id="KW-1185">Reference proteome</keyword>
<reference evidence="6" key="1">
    <citation type="submission" date="2019-01" db="EMBL/GenBank/DDBJ databases">
        <title>Genomic signatures and co-occurrence patterns of the ultra-small Saccharimodia (Patescibacteria phylum) suggest a symbiotic lifestyle.</title>
        <authorList>
            <person name="Lemos L."/>
            <person name="Medeiros J."/>
            <person name="Andreote F."/>
            <person name="Fernandes G."/>
            <person name="Varani A."/>
            <person name="Oliveira G."/>
            <person name="Pylro V."/>
        </authorList>
    </citation>
    <scope>NUCLEOTIDE SEQUENCE [LARGE SCALE GENOMIC DNA]</scope>
    <source>
        <strain evidence="6">AMD02</strain>
    </source>
</reference>
<gene>
    <name evidence="6" type="ORF">EOT05_02660</name>
</gene>
<dbReference type="Proteomes" id="UP000289257">
    <property type="component" value="Unassembled WGS sequence"/>
</dbReference>
<evidence type="ECO:0000313" key="6">
    <source>
        <dbReference type="EMBL" id="RWZ78629.1"/>
    </source>
</evidence>
<feature type="domain" description="RNA-binding S4" evidence="5">
    <location>
        <begin position="3"/>
        <end position="61"/>
    </location>
</feature>
<dbReference type="SUPFAM" id="SSF55120">
    <property type="entry name" value="Pseudouridine synthase"/>
    <property type="match status" value="1"/>
</dbReference>
<evidence type="ECO:0000313" key="7">
    <source>
        <dbReference type="Proteomes" id="UP000289257"/>
    </source>
</evidence>
<dbReference type="InterPro" id="IPR002942">
    <property type="entry name" value="S4_RNA-bd"/>
</dbReference>
<evidence type="ECO:0000259" key="5">
    <source>
        <dbReference type="SMART" id="SM00363"/>
    </source>
</evidence>
<dbReference type="SMART" id="SM00363">
    <property type="entry name" value="S4"/>
    <property type="match status" value="1"/>
</dbReference>
<evidence type="ECO:0000256" key="2">
    <source>
        <dbReference type="ARBA" id="ARBA00023235"/>
    </source>
</evidence>
<dbReference type="Gene3D" id="3.30.70.580">
    <property type="entry name" value="Pseudouridine synthase I, catalytic domain, N-terminal subdomain"/>
    <property type="match status" value="1"/>
</dbReference>
<accession>A0A4Q0AI18</accession>
<dbReference type="InterPro" id="IPR000748">
    <property type="entry name" value="PsdUridine_synth_RsuA/RluB/E/F"/>
</dbReference>
<dbReference type="InterPro" id="IPR050343">
    <property type="entry name" value="RsuA_PseudoU_synthase"/>
</dbReference>
<dbReference type="CDD" id="cd00165">
    <property type="entry name" value="S4"/>
    <property type="match status" value="1"/>
</dbReference>